<accession>X1IUN9</accession>
<sequence length="57" mass="5750">MPFSAFLFQAVLISLSGVMSPGPLTAVTIGKGADSPHSGALIAIGHGIVEFPLMALI</sequence>
<evidence type="ECO:0008006" key="2">
    <source>
        <dbReference type="Google" id="ProtNLM"/>
    </source>
</evidence>
<feature type="non-terminal residue" evidence="1">
    <location>
        <position position="57"/>
    </location>
</feature>
<evidence type="ECO:0000313" key="1">
    <source>
        <dbReference type="EMBL" id="GAH69839.1"/>
    </source>
</evidence>
<gene>
    <name evidence="1" type="ORF">S03H2_45290</name>
</gene>
<dbReference type="AlphaFoldDB" id="X1IUN9"/>
<protein>
    <recommendedName>
        <fullName evidence="2">Lysine transporter LysE</fullName>
    </recommendedName>
</protein>
<name>X1IUN9_9ZZZZ</name>
<organism evidence="1">
    <name type="scientific">marine sediment metagenome</name>
    <dbReference type="NCBI Taxonomy" id="412755"/>
    <lineage>
        <taxon>unclassified sequences</taxon>
        <taxon>metagenomes</taxon>
        <taxon>ecological metagenomes</taxon>
    </lineage>
</organism>
<proteinExistence type="predicted"/>
<reference evidence="1" key="1">
    <citation type="journal article" date="2014" name="Front. Microbiol.">
        <title>High frequency of phylogenetically diverse reductive dehalogenase-homologous genes in deep subseafloor sedimentary metagenomes.</title>
        <authorList>
            <person name="Kawai M."/>
            <person name="Futagami T."/>
            <person name="Toyoda A."/>
            <person name="Takaki Y."/>
            <person name="Nishi S."/>
            <person name="Hori S."/>
            <person name="Arai W."/>
            <person name="Tsubouchi T."/>
            <person name="Morono Y."/>
            <person name="Uchiyama I."/>
            <person name="Ito T."/>
            <person name="Fujiyama A."/>
            <person name="Inagaki F."/>
            <person name="Takami H."/>
        </authorList>
    </citation>
    <scope>NUCLEOTIDE SEQUENCE</scope>
    <source>
        <strain evidence="1">Expedition CK06-06</strain>
    </source>
</reference>
<dbReference type="EMBL" id="BARU01028372">
    <property type="protein sequence ID" value="GAH69839.1"/>
    <property type="molecule type" value="Genomic_DNA"/>
</dbReference>
<comment type="caution">
    <text evidence="1">The sequence shown here is derived from an EMBL/GenBank/DDBJ whole genome shotgun (WGS) entry which is preliminary data.</text>
</comment>